<dbReference type="PANTHER" id="PTHR35174:SF3">
    <property type="entry name" value="BLL7171 PROTEIN"/>
    <property type="match status" value="1"/>
</dbReference>
<dbReference type="InterPro" id="IPR005545">
    <property type="entry name" value="YCII"/>
</dbReference>
<dbReference type="Pfam" id="PF03795">
    <property type="entry name" value="YCII"/>
    <property type="match status" value="1"/>
</dbReference>
<organism evidence="3 4">
    <name type="scientific">Tunturiibacter lichenicola</name>
    <dbReference type="NCBI Taxonomy" id="2051959"/>
    <lineage>
        <taxon>Bacteria</taxon>
        <taxon>Pseudomonadati</taxon>
        <taxon>Acidobacteriota</taxon>
        <taxon>Terriglobia</taxon>
        <taxon>Terriglobales</taxon>
        <taxon>Acidobacteriaceae</taxon>
        <taxon>Tunturiibacter</taxon>
    </lineage>
</organism>
<evidence type="ECO:0000256" key="1">
    <source>
        <dbReference type="ARBA" id="ARBA00007689"/>
    </source>
</evidence>
<proteinExistence type="inferred from homology"/>
<dbReference type="SUPFAM" id="SSF54909">
    <property type="entry name" value="Dimeric alpha+beta barrel"/>
    <property type="match status" value="1"/>
</dbReference>
<dbReference type="Proteomes" id="UP000569092">
    <property type="component" value="Unassembled WGS sequence"/>
</dbReference>
<protein>
    <recommendedName>
        <fullName evidence="2">YCII-related domain-containing protein</fullName>
    </recommendedName>
</protein>
<comment type="similarity">
    <text evidence="1">Belongs to the YciI family.</text>
</comment>
<name>A0A7W8JAV9_9BACT</name>
<dbReference type="InterPro" id="IPR011008">
    <property type="entry name" value="Dimeric_a/b-barrel"/>
</dbReference>
<sequence>MKYICLGYYDKDKFDGMTEDERNAMFDICFEYDDHLRANGNWAGGEALQSQETALTLYWKNGKVATTDGPYAETKEQLGGILVLEARDMNHAVQLMAQHPAMTYGNIFEIRPAGDMNEIMKASERRRRKEVLQ</sequence>
<reference evidence="3 4" key="1">
    <citation type="submission" date="2020-08" db="EMBL/GenBank/DDBJ databases">
        <title>Genomic Encyclopedia of Type Strains, Phase IV (KMG-V): Genome sequencing to study the core and pangenomes of soil and plant-associated prokaryotes.</title>
        <authorList>
            <person name="Whitman W."/>
        </authorList>
    </citation>
    <scope>NUCLEOTIDE SEQUENCE [LARGE SCALE GENOMIC DNA]</scope>
    <source>
        <strain evidence="3 4">M8US30</strain>
    </source>
</reference>
<evidence type="ECO:0000313" key="3">
    <source>
        <dbReference type="EMBL" id="MBB5345879.1"/>
    </source>
</evidence>
<evidence type="ECO:0000313" key="4">
    <source>
        <dbReference type="Proteomes" id="UP000569092"/>
    </source>
</evidence>
<comment type="caution">
    <text evidence="3">The sequence shown here is derived from an EMBL/GenBank/DDBJ whole genome shotgun (WGS) entry which is preliminary data.</text>
</comment>
<evidence type="ECO:0000259" key="2">
    <source>
        <dbReference type="Pfam" id="PF03795"/>
    </source>
</evidence>
<gene>
    <name evidence="3" type="ORF">HDF10_003880</name>
</gene>
<accession>A0A7W8JAV9</accession>
<feature type="domain" description="YCII-related" evidence="2">
    <location>
        <begin position="1"/>
        <end position="111"/>
    </location>
</feature>
<dbReference type="Gene3D" id="3.30.70.1060">
    <property type="entry name" value="Dimeric alpha+beta barrel"/>
    <property type="match status" value="1"/>
</dbReference>
<dbReference type="EMBL" id="JACHDZ010000007">
    <property type="protein sequence ID" value="MBB5345879.1"/>
    <property type="molecule type" value="Genomic_DNA"/>
</dbReference>
<dbReference type="PANTHER" id="PTHR35174">
    <property type="entry name" value="BLL7171 PROTEIN-RELATED"/>
    <property type="match status" value="1"/>
</dbReference>
<dbReference type="AlphaFoldDB" id="A0A7W8JAV9"/>